<dbReference type="RefSeq" id="WP_212533495.1">
    <property type="nucleotide sequence ID" value="NZ_JAGSOG010000369.1"/>
</dbReference>
<dbReference type="SUPFAM" id="SSF88946">
    <property type="entry name" value="Sigma2 domain of RNA polymerase sigma factors"/>
    <property type="match status" value="1"/>
</dbReference>
<evidence type="ECO:0000256" key="3">
    <source>
        <dbReference type="ARBA" id="ARBA00023082"/>
    </source>
</evidence>
<dbReference type="EMBL" id="JAGSOG010000369">
    <property type="protein sequence ID" value="MBR7839050.1"/>
    <property type="molecule type" value="Genomic_DNA"/>
</dbReference>
<feature type="domain" description="RNA polymerase sigma factor 70 region 4 type 2" evidence="6">
    <location>
        <begin position="133"/>
        <end position="182"/>
    </location>
</feature>
<dbReference type="GO" id="GO:0003677">
    <property type="term" value="F:DNA binding"/>
    <property type="evidence" value="ECO:0007669"/>
    <property type="project" value="InterPro"/>
</dbReference>
<dbReference type="GO" id="GO:0006352">
    <property type="term" value="P:DNA-templated transcription initiation"/>
    <property type="evidence" value="ECO:0007669"/>
    <property type="project" value="InterPro"/>
</dbReference>
<evidence type="ECO:0000259" key="5">
    <source>
        <dbReference type="Pfam" id="PF04542"/>
    </source>
</evidence>
<reference evidence="8" key="1">
    <citation type="submission" date="2021-04" db="EMBL/GenBank/DDBJ databases">
        <title>Genome based classification of Actinospica acidithermotolerans sp. nov., an actinobacterium isolated from an Indonesian hot spring.</title>
        <authorList>
            <person name="Kusuma A.B."/>
            <person name="Putra K.E."/>
            <person name="Nafisah S."/>
            <person name="Loh J."/>
            <person name="Nouioui I."/>
            <person name="Goodfellow M."/>
        </authorList>
    </citation>
    <scope>NUCLEOTIDE SEQUENCE</scope>
    <source>
        <strain evidence="8">CSCA 57</strain>
    </source>
</reference>
<dbReference type="PANTHER" id="PTHR47756:SF2">
    <property type="entry name" value="BLL6612 PROTEIN"/>
    <property type="match status" value="1"/>
</dbReference>
<dbReference type="Pfam" id="PF08281">
    <property type="entry name" value="Sigma70_r4_2"/>
    <property type="match status" value="1"/>
</dbReference>
<dbReference type="InterPro" id="IPR013249">
    <property type="entry name" value="RNA_pol_sigma70_r4_t2"/>
</dbReference>
<dbReference type="Gene3D" id="1.10.10.10">
    <property type="entry name" value="Winged helix-like DNA-binding domain superfamily/Winged helix DNA-binding domain"/>
    <property type="match status" value="1"/>
</dbReference>
<dbReference type="Gene3D" id="1.10.1740.10">
    <property type="match status" value="1"/>
</dbReference>
<keyword evidence="4" id="KW-0804">Transcription</keyword>
<name>A0A941EWD8_9ACTN</name>
<proteinExistence type="inferred from homology"/>
<dbReference type="InterPro" id="IPR013325">
    <property type="entry name" value="RNA_pol_sigma_r2"/>
</dbReference>
<feature type="domain" description="RNA polymerase sigma-70 region 2" evidence="5">
    <location>
        <begin position="10"/>
        <end position="75"/>
    </location>
</feature>
<sequence length="436" mass="47558">MTAVTDVDALLRELMPRVVGGLVRRYGRFEECEDAAQDALLDAIVQWREDGVPDQPAAWLTRVAQRRFVDRTRSEVARRRREETAAAMDSAVFPGRGGLVDESGESGVSDLPGLQGLPDLAPDQDDSLVLLFLCCHPSISAPSQLALTLRACGGLTTSQIARAFLVPEATMAQRVSRAKQRIRAAGARFELPPPDELPARLGVVLHVLYLIFNEGYTSTAGADLQRVELTREAIRMTRALRRALPDTPEVAALLALMLLTDARRPARTDDDGNLVPLAEQDRAQWDSAALREGLALTAEALAGAPIGVYQLQAAIAAVHAEAPSADETDWRQIVILYRLLEKLAPNPMVTLNHAVAAAMADGPQAGLDLLRPLEEDDRLADHHRLHAVRAHLLELAGERDAARESYRQAADRTDNLTERRFLAARAERLADDSTGS</sequence>
<keyword evidence="2" id="KW-0805">Transcription regulation</keyword>
<accession>A0A941EWD8</accession>
<evidence type="ECO:0000256" key="2">
    <source>
        <dbReference type="ARBA" id="ARBA00023015"/>
    </source>
</evidence>
<evidence type="ECO:0000259" key="6">
    <source>
        <dbReference type="Pfam" id="PF08281"/>
    </source>
</evidence>
<dbReference type="InterPro" id="IPR036388">
    <property type="entry name" value="WH-like_DNA-bd_sf"/>
</dbReference>
<comment type="caution">
    <text evidence="8">The sequence shown here is derived from an EMBL/GenBank/DDBJ whole genome shotgun (WGS) entry which is preliminary data.</text>
</comment>
<dbReference type="Pfam" id="PF04542">
    <property type="entry name" value="Sigma70_r2"/>
    <property type="match status" value="1"/>
</dbReference>
<keyword evidence="9" id="KW-1185">Reference proteome</keyword>
<dbReference type="Proteomes" id="UP000675781">
    <property type="component" value="Unassembled WGS sequence"/>
</dbReference>
<dbReference type="SUPFAM" id="SSF88659">
    <property type="entry name" value="Sigma3 and sigma4 domains of RNA polymerase sigma factors"/>
    <property type="match status" value="1"/>
</dbReference>
<dbReference type="PANTHER" id="PTHR47756">
    <property type="entry name" value="BLL6612 PROTEIN-RELATED"/>
    <property type="match status" value="1"/>
</dbReference>
<organism evidence="8 9">
    <name type="scientific">Actinospica durhamensis</name>
    <dbReference type="NCBI Taxonomy" id="1508375"/>
    <lineage>
        <taxon>Bacteria</taxon>
        <taxon>Bacillati</taxon>
        <taxon>Actinomycetota</taxon>
        <taxon>Actinomycetes</taxon>
        <taxon>Catenulisporales</taxon>
        <taxon>Actinospicaceae</taxon>
        <taxon>Actinospica</taxon>
    </lineage>
</organism>
<evidence type="ECO:0000256" key="4">
    <source>
        <dbReference type="ARBA" id="ARBA00023163"/>
    </source>
</evidence>
<protein>
    <submittedName>
        <fullName evidence="8">RNA polymerase sigma factor</fullName>
    </submittedName>
</protein>
<feature type="domain" description="DUF6596" evidence="7">
    <location>
        <begin position="200"/>
        <end position="300"/>
    </location>
</feature>
<comment type="similarity">
    <text evidence="1">Belongs to the sigma-70 factor family. ECF subfamily.</text>
</comment>
<evidence type="ECO:0000256" key="1">
    <source>
        <dbReference type="ARBA" id="ARBA00010641"/>
    </source>
</evidence>
<dbReference type="InterPro" id="IPR046531">
    <property type="entry name" value="DUF6596"/>
</dbReference>
<evidence type="ECO:0000313" key="9">
    <source>
        <dbReference type="Proteomes" id="UP000675781"/>
    </source>
</evidence>
<keyword evidence="3" id="KW-0731">Sigma factor</keyword>
<dbReference type="AlphaFoldDB" id="A0A941EWD8"/>
<evidence type="ECO:0000313" key="8">
    <source>
        <dbReference type="EMBL" id="MBR7839050.1"/>
    </source>
</evidence>
<dbReference type="InterPro" id="IPR007627">
    <property type="entry name" value="RNA_pol_sigma70_r2"/>
</dbReference>
<dbReference type="GO" id="GO:0016987">
    <property type="term" value="F:sigma factor activity"/>
    <property type="evidence" value="ECO:0007669"/>
    <property type="project" value="UniProtKB-KW"/>
</dbReference>
<dbReference type="InterPro" id="IPR013324">
    <property type="entry name" value="RNA_pol_sigma_r3/r4-like"/>
</dbReference>
<evidence type="ECO:0000259" key="7">
    <source>
        <dbReference type="Pfam" id="PF20239"/>
    </source>
</evidence>
<dbReference type="Pfam" id="PF20239">
    <property type="entry name" value="DUF6596"/>
    <property type="match status" value="1"/>
</dbReference>
<gene>
    <name evidence="8" type="ORF">KDL01_37640</name>
</gene>